<proteinExistence type="predicted"/>
<name>A0ACC0MPP1_RHOML</name>
<gene>
    <name evidence="1" type="ORF">RHMOL_Rhmol08G0173200</name>
</gene>
<evidence type="ECO:0000313" key="2">
    <source>
        <dbReference type="Proteomes" id="UP001062846"/>
    </source>
</evidence>
<sequence length="219" mass="24329">MDYAAYQKDRLAGLLGVWAFRDIRSQARGAAEEGRAARERQRGGKGRVGQSLSGPVRGEPPEMSWKISVVDTQGNPAEIHLVPARAEPESVTVSVPNECVNEAVRRMLAMENVIRRAASGMPLELHYLAPTPPLAQRAAAQRPQRPSQEERDPKRARVTTPEATEVEEEEEEEEEGEEEEEQHPSTSSGYGDSVDDPPYKKDPQEQEDDDDSDDWLGGR</sequence>
<organism evidence="1 2">
    <name type="scientific">Rhododendron molle</name>
    <name type="common">Chinese azalea</name>
    <name type="synonym">Azalea mollis</name>
    <dbReference type="NCBI Taxonomy" id="49168"/>
    <lineage>
        <taxon>Eukaryota</taxon>
        <taxon>Viridiplantae</taxon>
        <taxon>Streptophyta</taxon>
        <taxon>Embryophyta</taxon>
        <taxon>Tracheophyta</taxon>
        <taxon>Spermatophyta</taxon>
        <taxon>Magnoliopsida</taxon>
        <taxon>eudicotyledons</taxon>
        <taxon>Gunneridae</taxon>
        <taxon>Pentapetalae</taxon>
        <taxon>asterids</taxon>
        <taxon>Ericales</taxon>
        <taxon>Ericaceae</taxon>
        <taxon>Ericoideae</taxon>
        <taxon>Rhodoreae</taxon>
        <taxon>Rhododendron</taxon>
    </lineage>
</organism>
<accession>A0ACC0MPP1</accession>
<dbReference type="EMBL" id="CM046395">
    <property type="protein sequence ID" value="KAI8542865.1"/>
    <property type="molecule type" value="Genomic_DNA"/>
</dbReference>
<evidence type="ECO:0000313" key="1">
    <source>
        <dbReference type="EMBL" id="KAI8542865.1"/>
    </source>
</evidence>
<comment type="caution">
    <text evidence="1">The sequence shown here is derived from an EMBL/GenBank/DDBJ whole genome shotgun (WGS) entry which is preliminary data.</text>
</comment>
<reference evidence="1" key="1">
    <citation type="submission" date="2022-02" db="EMBL/GenBank/DDBJ databases">
        <title>Plant Genome Project.</title>
        <authorList>
            <person name="Zhang R.-G."/>
        </authorList>
    </citation>
    <scope>NUCLEOTIDE SEQUENCE</scope>
    <source>
        <strain evidence="1">AT1</strain>
    </source>
</reference>
<dbReference type="Proteomes" id="UP001062846">
    <property type="component" value="Chromosome 8"/>
</dbReference>
<protein>
    <submittedName>
        <fullName evidence="1">Uncharacterized protein</fullName>
    </submittedName>
</protein>
<keyword evidence="2" id="KW-1185">Reference proteome</keyword>